<keyword evidence="5" id="KW-0238">DNA-binding</keyword>
<evidence type="ECO:0000256" key="6">
    <source>
        <dbReference type="ARBA" id="ARBA00049244"/>
    </source>
</evidence>
<organism evidence="8 9">
    <name type="scientific">Nephila pilipes</name>
    <name type="common">Giant wood spider</name>
    <name type="synonym">Nephila maculata</name>
    <dbReference type="NCBI Taxonomy" id="299642"/>
    <lineage>
        <taxon>Eukaryota</taxon>
        <taxon>Metazoa</taxon>
        <taxon>Ecdysozoa</taxon>
        <taxon>Arthropoda</taxon>
        <taxon>Chelicerata</taxon>
        <taxon>Arachnida</taxon>
        <taxon>Araneae</taxon>
        <taxon>Araneomorphae</taxon>
        <taxon>Entelegynae</taxon>
        <taxon>Araneoidea</taxon>
        <taxon>Nephilidae</taxon>
        <taxon>Nephila</taxon>
    </lineage>
</organism>
<keyword evidence="2" id="KW-0808">Transferase</keyword>
<proteinExistence type="predicted"/>
<comment type="catalytic activity">
    <reaction evidence="6">
        <text>DNA(n) + a 2'-deoxyribonucleoside 5'-triphosphate = DNA(n+1) + diphosphate</text>
        <dbReference type="Rhea" id="RHEA:22508"/>
        <dbReference type="Rhea" id="RHEA-COMP:17339"/>
        <dbReference type="Rhea" id="RHEA-COMP:17340"/>
        <dbReference type="ChEBI" id="CHEBI:33019"/>
        <dbReference type="ChEBI" id="CHEBI:61560"/>
        <dbReference type="ChEBI" id="CHEBI:173112"/>
        <dbReference type="EC" id="2.7.7.7"/>
    </reaction>
</comment>
<gene>
    <name evidence="8" type="primary">AVEN_112021_1</name>
    <name evidence="8" type="ORF">NPIL_301301</name>
</gene>
<dbReference type="PROSITE" id="PS00116">
    <property type="entry name" value="DNA_POLYMERASE_B"/>
    <property type="match status" value="1"/>
</dbReference>
<accession>A0A8X6QK18</accession>
<evidence type="ECO:0000256" key="1">
    <source>
        <dbReference type="ARBA" id="ARBA00012417"/>
    </source>
</evidence>
<dbReference type="Gene3D" id="3.90.1600.10">
    <property type="entry name" value="Palm domain of DNA polymerase"/>
    <property type="match status" value="1"/>
</dbReference>
<dbReference type="Proteomes" id="UP000887013">
    <property type="component" value="Unassembled WGS sequence"/>
</dbReference>
<feature type="domain" description="DNA-directed DNA polymerase family B multifunctional" evidence="7">
    <location>
        <begin position="1"/>
        <end position="305"/>
    </location>
</feature>
<dbReference type="InterPro" id="IPR050240">
    <property type="entry name" value="DNA_pol_type-B"/>
</dbReference>
<dbReference type="InterPro" id="IPR043502">
    <property type="entry name" value="DNA/RNA_pol_sf"/>
</dbReference>
<dbReference type="Pfam" id="PF00136">
    <property type="entry name" value="DNA_pol_B"/>
    <property type="match status" value="1"/>
</dbReference>
<evidence type="ECO:0000259" key="7">
    <source>
        <dbReference type="Pfam" id="PF00136"/>
    </source>
</evidence>
<dbReference type="SUPFAM" id="SSF56672">
    <property type="entry name" value="DNA/RNA polymerases"/>
    <property type="match status" value="1"/>
</dbReference>
<evidence type="ECO:0000256" key="4">
    <source>
        <dbReference type="ARBA" id="ARBA00022932"/>
    </source>
</evidence>
<dbReference type="GO" id="GO:0003677">
    <property type="term" value="F:DNA binding"/>
    <property type="evidence" value="ECO:0007669"/>
    <property type="project" value="UniProtKB-KW"/>
</dbReference>
<dbReference type="InterPro" id="IPR023211">
    <property type="entry name" value="DNA_pol_palm_dom_sf"/>
</dbReference>
<keyword evidence="9" id="KW-1185">Reference proteome</keyword>
<dbReference type="GO" id="GO:0003887">
    <property type="term" value="F:DNA-directed DNA polymerase activity"/>
    <property type="evidence" value="ECO:0007669"/>
    <property type="project" value="UniProtKB-KW"/>
</dbReference>
<keyword evidence="4" id="KW-0239">DNA-directed DNA polymerase</keyword>
<evidence type="ECO:0000256" key="3">
    <source>
        <dbReference type="ARBA" id="ARBA00022695"/>
    </source>
</evidence>
<sequence length="418" mass="49177">MYPSILLNQNLDYATCIIMLMDEYLALPDSIQSQCTAVAYRTHNDEEFLKPNKFPFNEYQHPKIDYENDKAVMLWYNKEKGVLPQIIEHFLEKRLEEKTLYKKTKNIIHHNKQLNIKIFLNSIYGCMASVDTDIACLYIAMIITAFARIYLLACYEYFTARNFEVAYCDTDSIFVVGYHTPDPTQINRYLNQRYMILAYEQTMLHLLVISKKRYIFEVNGKLKTKGFEKKGNDLVKWMSQRIITCTLEALKTGGIKDKSEGFIILVNTLILAYMKCRDPKIFCITRKTKSIEEYKSKTCPQMKILIEHPELAGQYIDFTYSQADVSVKEHTKWIMDVEDCTSVNFEKLFTSQKKILVTLLNIAFLELDNPTYVCDMILNKMRWKSFVNAEFKCFMKTRKNIMILVEKGVKYTYKMNNI</sequence>
<evidence type="ECO:0000313" key="9">
    <source>
        <dbReference type="Proteomes" id="UP000887013"/>
    </source>
</evidence>
<comment type="caution">
    <text evidence="8">The sequence shown here is derived from an EMBL/GenBank/DDBJ whole genome shotgun (WGS) entry which is preliminary data.</text>
</comment>
<reference evidence="8" key="1">
    <citation type="submission" date="2020-08" db="EMBL/GenBank/DDBJ databases">
        <title>Multicomponent nature underlies the extraordinary mechanical properties of spider dragline silk.</title>
        <authorList>
            <person name="Kono N."/>
            <person name="Nakamura H."/>
            <person name="Mori M."/>
            <person name="Yoshida Y."/>
            <person name="Ohtoshi R."/>
            <person name="Malay A.D."/>
            <person name="Moran D.A.P."/>
            <person name="Tomita M."/>
            <person name="Numata K."/>
            <person name="Arakawa K."/>
        </authorList>
    </citation>
    <scope>NUCLEOTIDE SEQUENCE</scope>
</reference>
<name>A0A8X6QK18_NEPPI</name>
<dbReference type="InterPro" id="IPR017964">
    <property type="entry name" value="DNA-dir_DNA_pol_B_CS"/>
</dbReference>
<dbReference type="PANTHER" id="PTHR10322:SF23">
    <property type="entry name" value="DNA POLYMERASE DELTA CATALYTIC SUBUNIT"/>
    <property type="match status" value="1"/>
</dbReference>
<evidence type="ECO:0000313" key="8">
    <source>
        <dbReference type="EMBL" id="GFU26304.1"/>
    </source>
</evidence>
<dbReference type="GO" id="GO:0006261">
    <property type="term" value="P:DNA-templated DNA replication"/>
    <property type="evidence" value="ECO:0007669"/>
    <property type="project" value="TreeGrafter"/>
</dbReference>
<dbReference type="Gene3D" id="1.10.287.690">
    <property type="entry name" value="Helix hairpin bin"/>
    <property type="match status" value="1"/>
</dbReference>
<dbReference type="PANTHER" id="PTHR10322">
    <property type="entry name" value="DNA POLYMERASE CATALYTIC SUBUNIT"/>
    <property type="match status" value="1"/>
</dbReference>
<keyword evidence="3" id="KW-0548">Nucleotidyltransferase</keyword>
<dbReference type="EMBL" id="BMAW01081798">
    <property type="protein sequence ID" value="GFU26304.1"/>
    <property type="molecule type" value="Genomic_DNA"/>
</dbReference>
<evidence type="ECO:0000256" key="5">
    <source>
        <dbReference type="ARBA" id="ARBA00023125"/>
    </source>
</evidence>
<dbReference type="EC" id="2.7.7.7" evidence="1"/>
<dbReference type="InterPro" id="IPR006134">
    <property type="entry name" value="DNA-dir_DNA_pol_B_multi_dom"/>
</dbReference>
<protein>
    <recommendedName>
        <fullName evidence="1">DNA-directed DNA polymerase</fullName>
        <ecNumber evidence="1">2.7.7.7</ecNumber>
    </recommendedName>
</protein>
<dbReference type="GO" id="GO:0000166">
    <property type="term" value="F:nucleotide binding"/>
    <property type="evidence" value="ECO:0007669"/>
    <property type="project" value="InterPro"/>
</dbReference>
<evidence type="ECO:0000256" key="2">
    <source>
        <dbReference type="ARBA" id="ARBA00022679"/>
    </source>
</evidence>
<dbReference type="AlphaFoldDB" id="A0A8X6QK18"/>